<evidence type="ECO:0000313" key="3">
    <source>
        <dbReference type="EMBL" id="MBB3809789.1"/>
    </source>
</evidence>
<dbReference type="InterPro" id="IPR051321">
    <property type="entry name" value="PHA/PHB_synthase"/>
</dbReference>
<sequence>MNLAYYWYEAAHAFARPARTVSSAAQYAFRSPVNPLSHTAYGRTISAACEIFERTTRRYPKPAFDFGTVEIEGRQVTVRERVISEEPFCRLIHFERPGVRSTQPKLLIVAPMSGHHATLLRGTAEAFLKTHDVYITDWLDASGVPMSAGVFDLDDYIDYVIAMLRQLGPDVHVMGVCQPAVPVIAAVARMEAMGDPAAPRSMILMGGPIDTRENPTEVNKLAQERGIAWFRRHCITKVPFTRPGFMREVYPGFLQLSGFMAMNLDRHVTAHQNMFRHLVSGDGDSAEKHRIFYDEYLAVMDLTAEFYLQTVEQVFVEQSLPRGGLMHRGERVDLSAVRNTALMTVEGERDDISGVGQTRAAQTLCSRIPEDMRDHYLQLGVGHYGVFNGKRFVDEIAPRIRAFIEKVEARHKGPVHARVSGRSRTHARGGLAVVA</sequence>
<accession>A0A7W5Z4E2</accession>
<dbReference type="PANTHER" id="PTHR36837:SF4">
    <property type="entry name" value="BLR0908 PROTEIN"/>
    <property type="match status" value="1"/>
</dbReference>
<feature type="domain" description="PHB de-polymerase C-terminal" evidence="2">
    <location>
        <begin position="206"/>
        <end position="407"/>
    </location>
</feature>
<keyword evidence="3" id="KW-0378">Hydrolase</keyword>
<comment type="caution">
    <text evidence="3">The sequence shown here is derived from an EMBL/GenBank/DDBJ whole genome shotgun (WGS) entry which is preliminary data.</text>
</comment>
<keyword evidence="4" id="KW-1185">Reference proteome</keyword>
<protein>
    <submittedName>
        <fullName evidence="3">Poly(3-hydroxybutyrate) depolymerase</fullName>
        <ecNumber evidence="3">3.1.1.75</ecNumber>
    </submittedName>
</protein>
<dbReference type="Gene3D" id="3.40.50.1820">
    <property type="entry name" value="alpha/beta hydrolase"/>
    <property type="match status" value="1"/>
</dbReference>
<dbReference type="GO" id="GO:0050526">
    <property type="term" value="F:poly(3-hydroxybutyrate) depolymerase activity"/>
    <property type="evidence" value="ECO:0007669"/>
    <property type="project" value="UniProtKB-EC"/>
</dbReference>
<dbReference type="Pfam" id="PF06850">
    <property type="entry name" value="PHB_depo_C"/>
    <property type="match status" value="1"/>
</dbReference>
<feature type="compositionally biased region" description="Basic residues" evidence="1">
    <location>
        <begin position="415"/>
        <end position="427"/>
    </location>
</feature>
<dbReference type="PANTHER" id="PTHR36837">
    <property type="entry name" value="POLY(3-HYDROXYALKANOATE) POLYMERASE SUBUNIT PHAC"/>
    <property type="match status" value="1"/>
</dbReference>
<dbReference type="InterPro" id="IPR009656">
    <property type="entry name" value="PHB_depo_C"/>
</dbReference>
<reference evidence="3 4" key="1">
    <citation type="submission" date="2020-08" db="EMBL/GenBank/DDBJ databases">
        <title>Genomic Encyclopedia of Type Strains, Phase IV (KMG-IV): sequencing the most valuable type-strain genomes for metagenomic binning, comparative biology and taxonomic classification.</title>
        <authorList>
            <person name="Goeker M."/>
        </authorList>
    </citation>
    <scope>NUCLEOTIDE SEQUENCE [LARGE SCALE GENOMIC DNA]</scope>
    <source>
        <strain evidence="3 4">DSM 28760</strain>
    </source>
</reference>
<dbReference type="InterPro" id="IPR010915">
    <property type="entry name" value="PHB_depoly_PhaZ"/>
</dbReference>
<dbReference type="EC" id="3.1.1.75" evidence="3"/>
<gene>
    <name evidence="3" type="ORF">FHS81_001877</name>
</gene>
<dbReference type="InterPro" id="IPR029058">
    <property type="entry name" value="AB_hydrolase_fold"/>
</dbReference>
<dbReference type="SUPFAM" id="SSF53474">
    <property type="entry name" value="alpha/beta-Hydrolases"/>
    <property type="match status" value="1"/>
</dbReference>
<dbReference type="NCBIfam" id="TIGR01849">
    <property type="entry name" value="PHB_depoly_PhaZ"/>
    <property type="match status" value="1"/>
</dbReference>
<evidence type="ECO:0000256" key="1">
    <source>
        <dbReference type="SAM" id="MobiDB-lite"/>
    </source>
</evidence>
<dbReference type="RefSeq" id="WP_183752271.1">
    <property type="nucleotide sequence ID" value="NZ_JACICC010000004.1"/>
</dbReference>
<dbReference type="AlphaFoldDB" id="A0A7W5Z4E2"/>
<dbReference type="EMBL" id="JACICC010000004">
    <property type="protein sequence ID" value="MBB3809789.1"/>
    <property type="molecule type" value="Genomic_DNA"/>
</dbReference>
<dbReference type="Proteomes" id="UP000537592">
    <property type="component" value="Unassembled WGS sequence"/>
</dbReference>
<proteinExistence type="predicted"/>
<evidence type="ECO:0000259" key="2">
    <source>
        <dbReference type="Pfam" id="PF06850"/>
    </source>
</evidence>
<organism evidence="3 4">
    <name type="scientific">Pseudochelatococcus contaminans</name>
    <dbReference type="NCBI Taxonomy" id="1538103"/>
    <lineage>
        <taxon>Bacteria</taxon>
        <taxon>Pseudomonadati</taxon>
        <taxon>Pseudomonadota</taxon>
        <taxon>Alphaproteobacteria</taxon>
        <taxon>Hyphomicrobiales</taxon>
        <taxon>Chelatococcaceae</taxon>
        <taxon>Pseudochelatococcus</taxon>
    </lineage>
</organism>
<evidence type="ECO:0000313" key="4">
    <source>
        <dbReference type="Proteomes" id="UP000537592"/>
    </source>
</evidence>
<name>A0A7W5Z4E2_9HYPH</name>
<dbReference type="PIRSF" id="PIRSF020818">
    <property type="entry name" value="PHB_depoly_PhaZ"/>
    <property type="match status" value="1"/>
</dbReference>
<feature type="region of interest" description="Disordered" evidence="1">
    <location>
        <begin position="415"/>
        <end position="435"/>
    </location>
</feature>